<organism evidence="2">
    <name type="scientific">Tanacetum cinerariifolium</name>
    <name type="common">Dalmatian daisy</name>
    <name type="synonym">Chrysanthemum cinerariifolium</name>
    <dbReference type="NCBI Taxonomy" id="118510"/>
    <lineage>
        <taxon>Eukaryota</taxon>
        <taxon>Viridiplantae</taxon>
        <taxon>Streptophyta</taxon>
        <taxon>Embryophyta</taxon>
        <taxon>Tracheophyta</taxon>
        <taxon>Spermatophyta</taxon>
        <taxon>Magnoliopsida</taxon>
        <taxon>eudicotyledons</taxon>
        <taxon>Gunneridae</taxon>
        <taxon>Pentapetalae</taxon>
        <taxon>asterids</taxon>
        <taxon>campanulids</taxon>
        <taxon>Asterales</taxon>
        <taxon>Asteraceae</taxon>
        <taxon>Asteroideae</taxon>
        <taxon>Anthemideae</taxon>
        <taxon>Anthemidinae</taxon>
        <taxon>Tanacetum</taxon>
    </lineage>
</organism>
<accession>A0A699RQS5</accession>
<comment type="caution">
    <text evidence="2">The sequence shown here is derived from an EMBL/GenBank/DDBJ whole genome shotgun (WGS) entry which is preliminary data.</text>
</comment>
<dbReference type="AlphaFoldDB" id="A0A699RQS5"/>
<feature type="compositionally biased region" description="Polar residues" evidence="1">
    <location>
        <begin position="107"/>
        <end position="119"/>
    </location>
</feature>
<sequence length="167" mass="17868">MYYPRFTKFGALLPIELTNEDIKNSNAYKEYYAVATGATPPKPKASVQKTRSSSDITVIPLTAAAGPRLTTSTKGKQPATTFKAKSLSALSKVAMTEAQQLKLATKRSLQQTHISQASGSGADEGTGDDNDDDEGDNGDDGEKGNDDDDAQDVDDQEDEGNDEDDEE</sequence>
<protein>
    <submittedName>
        <fullName evidence="2">Uncharacterized protein</fullName>
    </submittedName>
</protein>
<feature type="compositionally biased region" description="Acidic residues" evidence="1">
    <location>
        <begin position="125"/>
        <end position="167"/>
    </location>
</feature>
<feature type="region of interest" description="Disordered" evidence="1">
    <location>
        <begin position="103"/>
        <end position="167"/>
    </location>
</feature>
<gene>
    <name evidence="2" type="ORF">Tci_860385</name>
</gene>
<reference evidence="2" key="1">
    <citation type="journal article" date="2019" name="Sci. Rep.">
        <title>Draft genome of Tanacetum cinerariifolium, the natural source of mosquito coil.</title>
        <authorList>
            <person name="Yamashiro T."/>
            <person name="Shiraishi A."/>
            <person name="Satake H."/>
            <person name="Nakayama K."/>
        </authorList>
    </citation>
    <scope>NUCLEOTIDE SEQUENCE</scope>
</reference>
<proteinExistence type="predicted"/>
<evidence type="ECO:0000313" key="2">
    <source>
        <dbReference type="EMBL" id="GFC88415.1"/>
    </source>
</evidence>
<evidence type="ECO:0000256" key="1">
    <source>
        <dbReference type="SAM" id="MobiDB-lite"/>
    </source>
</evidence>
<dbReference type="EMBL" id="BKCJ011115397">
    <property type="protein sequence ID" value="GFC88415.1"/>
    <property type="molecule type" value="Genomic_DNA"/>
</dbReference>
<name>A0A699RQS5_TANCI</name>